<reference evidence="2 3" key="1">
    <citation type="journal article" date="2010" name="Microb. Ecol.">
        <title>Comparative genome analysis of Prevotella ruminicola and Prevotella bryantii: insights into their environmental niche.</title>
        <authorList>
            <consortium name="North American Consortium for Rumen Bacteria"/>
            <person name="Purushe J."/>
            <person name="Fouts D.E."/>
            <person name="Morrison M."/>
            <person name="White B.A."/>
            <person name="Mackie R.I."/>
            <person name="Coutinho P.M."/>
            <person name="Henrissat B."/>
            <person name="Nelson K.E."/>
        </authorList>
    </citation>
    <scope>NUCLEOTIDE SEQUENCE [LARGE SCALE GENOMIC DNA]</scope>
    <source>
        <strain evidence="2 3">B14</strain>
    </source>
</reference>
<dbReference type="InterPro" id="IPR032531">
    <property type="entry name" value="DUF4956"/>
</dbReference>
<dbReference type="AlphaFoldDB" id="D8DZH5"/>
<feature type="transmembrane region" description="Helical" evidence="1">
    <location>
        <begin position="6"/>
        <end position="21"/>
    </location>
</feature>
<keyword evidence="1" id="KW-1133">Transmembrane helix</keyword>
<comment type="caution">
    <text evidence="2">The sequence shown here is derived from an EMBL/GenBank/DDBJ whole genome shotgun (WGS) entry which is preliminary data.</text>
</comment>
<organism evidence="2 3">
    <name type="scientific">Segatella baroniae B14</name>
    <dbReference type="NCBI Taxonomy" id="752555"/>
    <lineage>
        <taxon>Bacteria</taxon>
        <taxon>Pseudomonadati</taxon>
        <taxon>Bacteroidota</taxon>
        <taxon>Bacteroidia</taxon>
        <taxon>Bacteroidales</taxon>
        <taxon>Prevotellaceae</taxon>
        <taxon>Segatella</taxon>
    </lineage>
</organism>
<feature type="transmembrane region" description="Helical" evidence="1">
    <location>
        <begin position="87"/>
        <end position="107"/>
    </location>
</feature>
<keyword evidence="3" id="KW-1185">Reference proteome</keyword>
<feature type="transmembrane region" description="Helical" evidence="1">
    <location>
        <begin position="28"/>
        <end position="50"/>
    </location>
</feature>
<keyword evidence="1" id="KW-0812">Transmembrane</keyword>
<evidence type="ECO:0000313" key="2">
    <source>
        <dbReference type="EMBL" id="EFI71162.1"/>
    </source>
</evidence>
<name>D8DZH5_9BACT</name>
<sequence>MLIRFIILLFVTCFIVDRLYYKKSQRRDYYFSFVLMSVAIFFLVFFMIFVLEDLKAKTSIGIGIGLFGIFSIMRYRTDAMPVREMTYMFVIIALSVVNAIANSVSIVENCLLPMSSLSYAFGFVRSD</sequence>
<dbReference type="STRING" id="77095.SAMN05216455_101716"/>
<accession>D8DZH5</accession>
<dbReference type="Proteomes" id="UP000004524">
    <property type="component" value="Unassembled WGS sequence"/>
</dbReference>
<gene>
    <name evidence="2" type="ORF">PBR_2799</name>
</gene>
<dbReference type="EMBL" id="ADWO01000085">
    <property type="protein sequence ID" value="EFI71162.1"/>
    <property type="molecule type" value="Genomic_DNA"/>
</dbReference>
<dbReference type="Pfam" id="PF16316">
    <property type="entry name" value="DUF4956"/>
    <property type="match status" value="1"/>
</dbReference>
<protein>
    <submittedName>
        <fullName evidence="2">Uncharacterized protein</fullName>
    </submittedName>
</protein>
<proteinExistence type="predicted"/>
<keyword evidence="1" id="KW-0472">Membrane</keyword>
<evidence type="ECO:0000256" key="1">
    <source>
        <dbReference type="SAM" id="Phobius"/>
    </source>
</evidence>
<evidence type="ECO:0000313" key="3">
    <source>
        <dbReference type="Proteomes" id="UP000004524"/>
    </source>
</evidence>
<feature type="transmembrane region" description="Helical" evidence="1">
    <location>
        <begin position="56"/>
        <end position="75"/>
    </location>
</feature>